<dbReference type="EMBL" id="JAEOAQ010000004">
    <property type="protein sequence ID" value="KAG5418683.1"/>
    <property type="molecule type" value="Genomic_DNA"/>
</dbReference>
<evidence type="ECO:0000256" key="3">
    <source>
        <dbReference type="ARBA" id="ARBA00023274"/>
    </source>
</evidence>
<evidence type="ECO:0000256" key="2">
    <source>
        <dbReference type="ARBA" id="ARBA00022980"/>
    </source>
</evidence>
<keyword evidence="3 4" id="KW-0687">Ribonucleoprotein</keyword>
<dbReference type="GO" id="GO:0005762">
    <property type="term" value="C:mitochondrial large ribosomal subunit"/>
    <property type="evidence" value="ECO:0007669"/>
    <property type="project" value="TreeGrafter"/>
</dbReference>
<dbReference type="Pfam" id="PF00237">
    <property type="entry name" value="Ribosomal_L22"/>
    <property type="match status" value="1"/>
</dbReference>
<organism evidence="5 6">
    <name type="scientific">Candida metapsilosis</name>
    <dbReference type="NCBI Taxonomy" id="273372"/>
    <lineage>
        <taxon>Eukaryota</taxon>
        <taxon>Fungi</taxon>
        <taxon>Dikarya</taxon>
        <taxon>Ascomycota</taxon>
        <taxon>Saccharomycotina</taxon>
        <taxon>Pichiomycetes</taxon>
        <taxon>Debaryomycetaceae</taxon>
        <taxon>Candida/Lodderomyces clade</taxon>
        <taxon>Candida</taxon>
    </lineage>
</organism>
<dbReference type="Proteomes" id="UP000669133">
    <property type="component" value="Unassembled WGS sequence"/>
</dbReference>
<accession>A0A8H7ZGK6</accession>
<dbReference type="SUPFAM" id="SSF54843">
    <property type="entry name" value="Ribosomal protein L22"/>
    <property type="match status" value="1"/>
</dbReference>
<evidence type="ECO:0000313" key="5">
    <source>
        <dbReference type="EMBL" id="KAG5418683.1"/>
    </source>
</evidence>
<dbReference type="OrthoDB" id="416470at2759"/>
<keyword evidence="6" id="KW-1185">Reference proteome</keyword>
<evidence type="ECO:0000256" key="4">
    <source>
        <dbReference type="RuleBase" id="RU004005"/>
    </source>
</evidence>
<dbReference type="PANTHER" id="PTHR13501">
    <property type="entry name" value="CHLOROPLAST 50S RIBOSOMAL PROTEIN L22-RELATED"/>
    <property type="match status" value="1"/>
</dbReference>
<evidence type="ECO:0000313" key="6">
    <source>
        <dbReference type="Proteomes" id="UP000669133"/>
    </source>
</evidence>
<comment type="similarity">
    <text evidence="1 4">Belongs to the universal ribosomal protein uL22 family.</text>
</comment>
<sequence>MNRWSVLTRGSLLRSSIPRSIPSSSSPLCLMKMTPFLRYNSSSSPFGKLTTNPIEEIEKETAKEGNKANEVVKNEDGEVDISSITPQNDEQLIEYYKNQQTKSASKTQPKLEELIHPFKIQLFNKSVSQHGFFKNDQVVTHEGKSYKFHLTPEEIEILEPSIYLQSYRIKSSMKKATVVNRFVRGYDLKTAINQLHFNPKKMATELEKLLKRGLTKSQELGYDEDSMYIAKLWTGSDGEWRKRLDIKGRGRHGVIRHRYIHVKCVLKTGQTKQRLEWEKQQREAKSKPRMYLNNEPLNIKVRPWYKW</sequence>
<dbReference type="GeneID" id="93652030"/>
<evidence type="ECO:0000256" key="1">
    <source>
        <dbReference type="ARBA" id="ARBA00009451"/>
    </source>
</evidence>
<dbReference type="InterPro" id="IPR001063">
    <property type="entry name" value="Ribosomal_uL22"/>
</dbReference>
<name>A0A8H7ZGK6_9ASCO</name>
<gene>
    <name evidence="5" type="ORF">I9W82_003401</name>
</gene>
<dbReference type="GO" id="GO:0006412">
    <property type="term" value="P:translation"/>
    <property type="evidence" value="ECO:0007669"/>
    <property type="project" value="InterPro"/>
</dbReference>
<dbReference type="GO" id="GO:0003735">
    <property type="term" value="F:structural constituent of ribosome"/>
    <property type="evidence" value="ECO:0007669"/>
    <property type="project" value="InterPro"/>
</dbReference>
<reference evidence="5 6" key="1">
    <citation type="submission" date="2020-12" db="EMBL/GenBank/DDBJ databases">
        <title>Effect of drift, selection, and recombination on the evolution of hybrid genomes in Candida yeast pathogens.</title>
        <authorList>
            <person name="Mixao V."/>
            <person name="Ksiezopolska E."/>
            <person name="Saus E."/>
            <person name="Boekhout T."/>
            <person name="Gacser A."/>
            <person name="Gabaldon T."/>
        </authorList>
    </citation>
    <scope>NUCLEOTIDE SEQUENCE [LARGE SCALE GENOMIC DNA]</scope>
    <source>
        <strain evidence="5 6">BP57</strain>
    </source>
</reference>
<dbReference type="RefSeq" id="XP_067547799.1">
    <property type="nucleotide sequence ID" value="XM_067692363.1"/>
</dbReference>
<comment type="caution">
    <text evidence="5">The sequence shown here is derived from an EMBL/GenBank/DDBJ whole genome shotgun (WGS) entry which is preliminary data.</text>
</comment>
<dbReference type="InterPro" id="IPR036394">
    <property type="entry name" value="Ribosomal_uL22_sf"/>
</dbReference>
<dbReference type="AlphaFoldDB" id="A0A8H7ZGK6"/>
<dbReference type="Gene3D" id="3.90.470.10">
    <property type="entry name" value="Ribosomal protein L22/L17"/>
    <property type="match status" value="1"/>
</dbReference>
<dbReference type="InterPro" id="IPR047867">
    <property type="entry name" value="Ribosomal_uL22_bac/org-type"/>
</dbReference>
<keyword evidence="2 4" id="KW-0689">Ribosomal protein</keyword>
<proteinExistence type="inferred from homology"/>
<protein>
    <submittedName>
        <fullName evidence="5">Mrpl22</fullName>
    </submittedName>
</protein>
<dbReference type="PANTHER" id="PTHR13501:SF8">
    <property type="entry name" value="LARGE RIBOSOMAL SUBUNIT PROTEIN UL22M"/>
    <property type="match status" value="1"/>
</dbReference>